<dbReference type="RefSeq" id="WP_156915306.1">
    <property type="nucleotide sequence ID" value="NZ_CP104144.1"/>
</dbReference>
<sequence>MRAPTLTVLVIGATGSIGGLVVEGLAARLLADVTERYHAMDDRRAIKTLLRV</sequence>
<accession>A0ABY5XTU9</accession>
<reference evidence="1" key="1">
    <citation type="submission" date="2022-09" db="EMBL/GenBank/DDBJ databases">
        <title>Australian commercial rhizobial inoculants.</title>
        <authorList>
            <person name="Kohlmeier M.G."/>
            <person name="O'Hara G.W."/>
            <person name="Colombi E."/>
            <person name="Ramsay J.P."/>
            <person name="Terpolilli J."/>
        </authorList>
    </citation>
    <scope>NUCLEOTIDE SEQUENCE</scope>
    <source>
        <strain evidence="1">WSM1592</strain>
        <plasmid evidence="1">pWSM1592_1</plasmid>
    </source>
</reference>
<dbReference type="Gene3D" id="3.40.50.720">
    <property type="entry name" value="NAD(P)-binding Rossmann-like Domain"/>
    <property type="match status" value="1"/>
</dbReference>
<name>A0ABY5XTU9_RHISU</name>
<evidence type="ECO:0000313" key="1">
    <source>
        <dbReference type="EMBL" id="UWU17951.1"/>
    </source>
</evidence>
<keyword evidence="1" id="KW-0614">Plasmid</keyword>
<dbReference type="SUPFAM" id="SSF51735">
    <property type="entry name" value="NAD(P)-binding Rossmann-fold domains"/>
    <property type="match status" value="1"/>
</dbReference>
<evidence type="ECO:0000313" key="2">
    <source>
        <dbReference type="Proteomes" id="UP001060123"/>
    </source>
</evidence>
<dbReference type="InterPro" id="IPR036291">
    <property type="entry name" value="NAD(P)-bd_dom_sf"/>
</dbReference>
<geneLocation type="plasmid" evidence="1 2">
    <name>pWSM1592_1</name>
</geneLocation>
<keyword evidence="2" id="KW-1185">Reference proteome</keyword>
<gene>
    <name evidence="1" type="ORF">N2599_21835</name>
</gene>
<dbReference type="Proteomes" id="UP001060123">
    <property type="component" value="Plasmid pWSM1592_1"/>
</dbReference>
<dbReference type="EMBL" id="CP104144">
    <property type="protein sequence ID" value="UWU17951.1"/>
    <property type="molecule type" value="Genomic_DNA"/>
</dbReference>
<proteinExistence type="predicted"/>
<protein>
    <submittedName>
        <fullName evidence="1">Uncharacterized protein</fullName>
    </submittedName>
</protein>
<organism evidence="1 2">
    <name type="scientific">Rhizobium sullae</name>
    <name type="common">Rhizobium hedysari</name>
    <dbReference type="NCBI Taxonomy" id="50338"/>
    <lineage>
        <taxon>Bacteria</taxon>
        <taxon>Pseudomonadati</taxon>
        <taxon>Pseudomonadota</taxon>
        <taxon>Alphaproteobacteria</taxon>
        <taxon>Hyphomicrobiales</taxon>
        <taxon>Rhizobiaceae</taxon>
        <taxon>Rhizobium/Agrobacterium group</taxon>
        <taxon>Rhizobium</taxon>
    </lineage>
</organism>